<evidence type="ECO:0000259" key="1">
    <source>
        <dbReference type="Pfam" id="PF07045"/>
    </source>
</evidence>
<dbReference type="InterPro" id="IPR011008">
    <property type="entry name" value="Dimeric_a/b-barrel"/>
</dbReference>
<name>A0A095SPA1_9GAMM</name>
<dbReference type="PATRIC" id="fig|1177154.3.peg.170"/>
<dbReference type="STRING" id="1177154.Y5S_00168"/>
<keyword evidence="3" id="KW-1185">Reference proteome</keyword>
<dbReference type="SUPFAM" id="SSF54909">
    <property type="entry name" value="Dimeric alpha+beta barrel"/>
    <property type="match status" value="1"/>
</dbReference>
<dbReference type="PANTHER" id="PTHR40257">
    <property type="match status" value="1"/>
</dbReference>
<evidence type="ECO:0000313" key="2">
    <source>
        <dbReference type="EMBL" id="KGD66501.1"/>
    </source>
</evidence>
<sequence length="135" mass="15013">MSDKPVIDPNPATLPQILASLPDDTPIVMLNLLRFREVARYKEGDAAYSGREAYQKYSEVAFGKVQGVGGEMVWKGRALAGVIAPDNEQWDSVLLVRYPSKEAFASMLADPEYREATKHRTAALEEARLIAMQEN</sequence>
<dbReference type="Pfam" id="PF07045">
    <property type="entry name" value="DUF1330"/>
    <property type="match status" value="1"/>
</dbReference>
<evidence type="ECO:0000313" key="3">
    <source>
        <dbReference type="Proteomes" id="UP000029444"/>
    </source>
</evidence>
<proteinExistence type="predicted"/>
<dbReference type="OrthoDB" id="8909581at2"/>
<dbReference type="EMBL" id="ARXV01000001">
    <property type="protein sequence ID" value="KGD66501.1"/>
    <property type="molecule type" value="Genomic_DNA"/>
</dbReference>
<accession>A0A095SPA1</accession>
<protein>
    <recommendedName>
        <fullName evidence="1">DUF1330 domain-containing protein</fullName>
    </recommendedName>
</protein>
<organism evidence="2 3">
    <name type="scientific">Alcanivorax nanhaiticus</name>
    <dbReference type="NCBI Taxonomy" id="1177154"/>
    <lineage>
        <taxon>Bacteria</taxon>
        <taxon>Pseudomonadati</taxon>
        <taxon>Pseudomonadota</taxon>
        <taxon>Gammaproteobacteria</taxon>
        <taxon>Oceanospirillales</taxon>
        <taxon>Alcanivoracaceae</taxon>
        <taxon>Alcanivorax</taxon>
    </lineage>
</organism>
<comment type="caution">
    <text evidence="2">The sequence shown here is derived from an EMBL/GenBank/DDBJ whole genome shotgun (WGS) entry which is preliminary data.</text>
</comment>
<feature type="domain" description="DUF1330" evidence="1">
    <location>
        <begin position="51"/>
        <end position="130"/>
    </location>
</feature>
<dbReference type="RefSeq" id="WP_035229454.1">
    <property type="nucleotide sequence ID" value="NZ_ARXV01000001.1"/>
</dbReference>
<dbReference type="PANTHER" id="PTHR40257:SF1">
    <property type="entry name" value="DUF1330 DOMAIN-CONTAINING PROTEIN"/>
    <property type="match status" value="1"/>
</dbReference>
<dbReference type="InterPro" id="IPR010753">
    <property type="entry name" value="DUF1330"/>
</dbReference>
<dbReference type="eggNOG" id="COG5470">
    <property type="taxonomic scope" value="Bacteria"/>
</dbReference>
<gene>
    <name evidence="2" type="ORF">Y5S_00168</name>
</gene>
<dbReference type="Gene3D" id="3.30.70.100">
    <property type="match status" value="1"/>
</dbReference>
<dbReference type="AlphaFoldDB" id="A0A095SPA1"/>
<dbReference type="Proteomes" id="UP000029444">
    <property type="component" value="Unassembled WGS sequence"/>
</dbReference>
<reference evidence="2 3" key="1">
    <citation type="submission" date="2012-09" db="EMBL/GenBank/DDBJ databases">
        <title>Genome Sequence of alkane-degrading Bacterium Alcanivorax sp. 19-m-6.</title>
        <authorList>
            <person name="Lai Q."/>
            <person name="Shao Z."/>
        </authorList>
    </citation>
    <scope>NUCLEOTIDE SEQUENCE [LARGE SCALE GENOMIC DNA]</scope>
    <source>
        <strain evidence="2 3">19-m-6</strain>
    </source>
</reference>